<protein>
    <submittedName>
        <fullName evidence="2">Death on curing protein</fullName>
    </submittedName>
</protein>
<evidence type="ECO:0000313" key="2">
    <source>
        <dbReference type="EMBL" id="SDG17821.1"/>
    </source>
</evidence>
<proteinExistence type="predicted"/>
<dbReference type="PANTHER" id="PTHR39426:SF1">
    <property type="entry name" value="HOMOLOGY TO DEATH-ON-CURING PROTEIN OF PHAGE P1"/>
    <property type="match status" value="1"/>
</dbReference>
<dbReference type="OrthoDB" id="9802752at2"/>
<dbReference type="STRING" id="1082479.SAMN05216241_106114"/>
<sequence>MPVWLERALIDALHDRLLAEHGGSTGVRDEARLDAALARPRNMAAYGEADLCDMAAAYAAGIAGNHPFVDGNKRTAFMAAFVFLARNGLRLTAPEAEATRMMWALAAGDVSESGFAAWLRRNTEKTAA</sequence>
<keyword evidence="3" id="KW-1185">Reference proteome</keyword>
<organism evidence="2 3">
    <name type="scientific">Limimonas halophila</name>
    <dbReference type="NCBI Taxonomy" id="1082479"/>
    <lineage>
        <taxon>Bacteria</taxon>
        <taxon>Pseudomonadati</taxon>
        <taxon>Pseudomonadota</taxon>
        <taxon>Alphaproteobacteria</taxon>
        <taxon>Rhodospirillales</taxon>
        <taxon>Rhodovibrionaceae</taxon>
        <taxon>Limimonas</taxon>
    </lineage>
</organism>
<dbReference type="InterPro" id="IPR036597">
    <property type="entry name" value="Fido-like_dom_sf"/>
</dbReference>
<accession>A0A1G7S4B8</accession>
<dbReference type="Proteomes" id="UP000199415">
    <property type="component" value="Unassembled WGS sequence"/>
</dbReference>
<gene>
    <name evidence="2" type="ORF">SAMN05216241_106114</name>
</gene>
<dbReference type="InterPro" id="IPR006440">
    <property type="entry name" value="Doc"/>
</dbReference>
<dbReference type="Gene3D" id="1.20.120.1870">
    <property type="entry name" value="Fic/DOC protein, Fido domain"/>
    <property type="match status" value="1"/>
</dbReference>
<feature type="domain" description="Fido" evidence="1">
    <location>
        <begin position="5"/>
        <end position="121"/>
    </location>
</feature>
<dbReference type="PROSITE" id="PS51459">
    <property type="entry name" value="FIDO"/>
    <property type="match status" value="1"/>
</dbReference>
<dbReference type="InterPro" id="IPR053737">
    <property type="entry name" value="Type_II_TA_Toxin"/>
</dbReference>
<dbReference type="SUPFAM" id="SSF140931">
    <property type="entry name" value="Fic-like"/>
    <property type="match status" value="1"/>
</dbReference>
<dbReference type="EMBL" id="FNCE01000006">
    <property type="protein sequence ID" value="SDG17821.1"/>
    <property type="molecule type" value="Genomic_DNA"/>
</dbReference>
<dbReference type="PANTHER" id="PTHR39426">
    <property type="entry name" value="HOMOLOGY TO DEATH-ON-CURING PROTEIN OF PHAGE P1"/>
    <property type="match status" value="1"/>
</dbReference>
<evidence type="ECO:0000259" key="1">
    <source>
        <dbReference type="PROSITE" id="PS51459"/>
    </source>
</evidence>
<dbReference type="RefSeq" id="WP_090020137.1">
    <property type="nucleotide sequence ID" value="NZ_FNCE01000006.1"/>
</dbReference>
<reference evidence="2 3" key="1">
    <citation type="submission" date="2016-10" db="EMBL/GenBank/DDBJ databases">
        <authorList>
            <person name="de Groot N.N."/>
        </authorList>
    </citation>
    <scope>NUCLEOTIDE SEQUENCE [LARGE SCALE GENOMIC DNA]</scope>
    <source>
        <strain evidence="2 3">DSM 25584</strain>
    </source>
</reference>
<dbReference type="PIRSF" id="PIRSF018297">
    <property type="entry name" value="Doc"/>
    <property type="match status" value="1"/>
</dbReference>
<dbReference type="AlphaFoldDB" id="A0A1G7S4B8"/>
<dbReference type="InterPro" id="IPR003812">
    <property type="entry name" value="Fido"/>
</dbReference>
<name>A0A1G7S4B8_9PROT</name>
<evidence type="ECO:0000313" key="3">
    <source>
        <dbReference type="Proteomes" id="UP000199415"/>
    </source>
</evidence>
<dbReference type="NCBIfam" id="TIGR01550">
    <property type="entry name" value="DOC_P1"/>
    <property type="match status" value="1"/>
</dbReference>
<dbReference type="GO" id="GO:0016301">
    <property type="term" value="F:kinase activity"/>
    <property type="evidence" value="ECO:0007669"/>
    <property type="project" value="InterPro"/>
</dbReference>
<dbReference type="Pfam" id="PF02661">
    <property type="entry name" value="Fic"/>
    <property type="match status" value="1"/>
</dbReference>